<accession>A0A366L1Q6</accession>
<dbReference type="Proteomes" id="UP000252081">
    <property type="component" value="Unassembled WGS sequence"/>
</dbReference>
<sequence length="72" mass="8709">MNWFGKFILTVFVSFCCMLGSFGAKYPVSILLVFMAKGCWVLFVVAVFWNRDKGRRRRKEFEDFMRWRNRGR</sequence>
<keyword evidence="3" id="KW-1185">Reference proteome</keyword>
<evidence type="ECO:0000313" key="2">
    <source>
        <dbReference type="EMBL" id="RBQ07815.1"/>
    </source>
</evidence>
<keyword evidence="1" id="KW-1133">Transmembrane helix</keyword>
<evidence type="ECO:0000313" key="3">
    <source>
        <dbReference type="Proteomes" id="UP000252081"/>
    </source>
</evidence>
<keyword evidence="1" id="KW-0472">Membrane</keyword>
<reference evidence="2 3" key="1">
    <citation type="submission" date="2018-07" db="EMBL/GenBank/DDBJ databases">
        <title>A draft genome of a endophytic bacteria, a new species of Pedobacter.</title>
        <authorList>
            <person name="Zhang Z.D."/>
            <person name="Chen Z.J."/>
        </authorList>
    </citation>
    <scope>NUCLEOTIDE SEQUENCE [LARGE SCALE GENOMIC DNA]</scope>
    <source>
        <strain evidence="2 3">RS10</strain>
    </source>
</reference>
<organism evidence="2 3">
    <name type="scientific">Pedobacter miscanthi</name>
    <dbReference type="NCBI Taxonomy" id="2259170"/>
    <lineage>
        <taxon>Bacteria</taxon>
        <taxon>Pseudomonadati</taxon>
        <taxon>Bacteroidota</taxon>
        <taxon>Sphingobacteriia</taxon>
        <taxon>Sphingobacteriales</taxon>
        <taxon>Sphingobacteriaceae</taxon>
        <taxon>Pedobacter</taxon>
    </lineage>
</organism>
<name>A0A366L1Q6_9SPHI</name>
<keyword evidence="1" id="KW-0812">Transmembrane</keyword>
<evidence type="ECO:0000256" key="1">
    <source>
        <dbReference type="SAM" id="Phobius"/>
    </source>
</evidence>
<feature type="transmembrane region" description="Helical" evidence="1">
    <location>
        <begin position="7"/>
        <end position="24"/>
    </location>
</feature>
<dbReference type="AlphaFoldDB" id="A0A366L1Q6"/>
<gene>
    <name evidence="2" type="ORF">DRW42_09430</name>
</gene>
<proteinExistence type="predicted"/>
<protein>
    <submittedName>
        <fullName evidence="2">Uncharacterized protein</fullName>
    </submittedName>
</protein>
<comment type="caution">
    <text evidence="2">The sequence shown here is derived from an EMBL/GenBank/DDBJ whole genome shotgun (WGS) entry which is preliminary data.</text>
</comment>
<dbReference type="EMBL" id="QNQU01000007">
    <property type="protein sequence ID" value="RBQ07815.1"/>
    <property type="molecule type" value="Genomic_DNA"/>
</dbReference>
<feature type="transmembrane region" description="Helical" evidence="1">
    <location>
        <begin position="30"/>
        <end position="49"/>
    </location>
</feature>